<protein>
    <recommendedName>
        <fullName evidence="2">C2H2-type domain-containing protein</fullName>
    </recommendedName>
</protein>
<proteinExistence type="predicted"/>
<feature type="region of interest" description="Disordered" evidence="1">
    <location>
        <begin position="137"/>
        <end position="172"/>
    </location>
</feature>
<feature type="domain" description="C2H2-type" evidence="2">
    <location>
        <begin position="176"/>
        <end position="197"/>
    </location>
</feature>
<dbReference type="EMBL" id="LR877162">
    <property type="protein sequence ID" value="CAD2220640.1"/>
    <property type="molecule type" value="Genomic_DNA"/>
</dbReference>
<sequence>MPFVIDDIKTETNQLMRDIISRQNRPLPPHINDTLLQKVSSIYYQVTTLEALQFALRFLQEHVPPQGDDLIHRLTQQQGKIDTSRRYLRGELTRVLLLSGDGGESDPQEAEQEQRATKCFLEEIAFIAELLVQTKNTVYSGNSTPPPSRQISEEKKEEAATPPPAQADVPPPPIPCQQCTKVFENETFWKAHVDAAHGDRGGDNVCCAKQASKLYTLPVRQEKTTLPEKVHTEDALLHALTLRYYGEESVVAFLLGSKKKTDEVAGKYNGSLILKNVPLAALTPKGDAPKPTAQSCALCGEVRLPSLEDHLRAAHPTVPHIVLATSEGNFPDKELAKAFLIKGALQQYFPRDYEALHAAPTTAVADTIPARFIPGEVSVLTAYEQCLRNECGGGAVSWKATREGDLYAVRVVAAKDGQSREHCEIHQSLLTAADNAFRRHPHMTGEGRQQLTTILGDFKESCVPPTVNNSSQLLYYLAASLFGTDQPMKEGQTLETIFKQATLGQWQADVFLPRTSNTEGTVAVMIGSCMQQRKGDAKDGAVAIAIKAHFGPFLSERVESLEEQRKTLSQSRQLNRCEQCIKLMRDALH</sequence>
<dbReference type="VEuPathDB" id="TriTrypDB:ADEAN_000816200"/>
<organism evidence="3 4">
    <name type="scientific">Angomonas deanei</name>
    <dbReference type="NCBI Taxonomy" id="59799"/>
    <lineage>
        <taxon>Eukaryota</taxon>
        <taxon>Discoba</taxon>
        <taxon>Euglenozoa</taxon>
        <taxon>Kinetoplastea</taxon>
        <taxon>Metakinetoplastina</taxon>
        <taxon>Trypanosomatida</taxon>
        <taxon>Trypanosomatidae</taxon>
        <taxon>Strigomonadinae</taxon>
        <taxon>Angomonas</taxon>
    </lineage>
</organism>
<gene>
    <name evidence="3" type="ORF">ADEAN_000816200</name>
</gene>
<dbReference type="PROSITE" id="PS00028">
    <property type="entry name" value="ZINC_FINGER_C2H2_1"/>
    <property type="match status" value="1"/>
</dbReference>
<keyword evidence="4" id="KW-1185">Reference proteome</keyword>
<accession>A0A7G2CLB0</accession>
<evidence type="ECO:0000313" key="3">
    <source>
        <dbReference type="EMBL" id="CAD2220640.1"/>
    </source>
</evidence>
<dbReference type="InterPro" id="IPR013087">
    <property type="entry name" value="Znf_C2H2_type"/>
</dbReference>
<evidence type="ECO:0000313" key="4">
    <source>
        <dbReference type="Proteomes" id="UP000515908"/>
    </source>
</evidence>
<evidence type="ECO:0000259" key="2">
    <source>
        <dbReference type="PROSITE" id="PS00028"/>
    </source>
</evidence>
<name>A0A7G2CLB0_9TRYP</name>
<reference evidence="3 4" key="1">
    <citation type="submission" date="2020-08" db="EMBL/GenBank/DDBJ databases">
        <authorList>
            <person name="Newling K."/>
            <person name="Davey J."/>
            <person name="Forrester S."/>
        </authorList>
    </citation>
    <scope>NUCLEOTIDE SEQUENCE [LARGE SCALE GENOMIC DNA]</scope>
    <source>
        <strain evidence="4">Crithidia deanei Carvalho (ATCC PRA-265)</strain>
    </source>
</reference>
<dbReference type="Proteomes" id="UP000515908">
    <property type="component" value="Chromosome 18"/>
</dbReference>
<dbReference type="AlphaFoldDB" id="A0A7G2CLB0"/>
<feature type="compositionally biased region" description="Pro residues" evidence="1">
    <location>
        <begin position="161"/>
        <end position="172"/>
    </location>
</feature>
<evidence type="ECO:0000256" key="1">
    <source>
        <dbReference type="SAM" id="MobiDB-lite"/>
    </source>
</evidence>